<dbReference type="Pfam" id="PF01569">
    <property type="entry name" value="PAP2"/>
    <property type="match status" value="1"/>
</dbReference>
<dbReference type="InterPro" id="IPR036938">
    <property type="entry name" value="PAP2/HPO_sf"/>
</dbReference>
<dbReference type="EMBL" id="CCCS020000035">
    <property type="protein sequence ID" value="CDQ10393.1"/>
    <property type="molecule type" value="Genomic_DNA"/>
</dbReference>
<feature type="transmembrane region" description="Helical" evidence="1">
    <location>
        <begin position="240"/>
        <end position="258"/>
    </location>
</feature>
<dbReference type="SMART" id="SM00014">
    <property type="entry name" value="acidPPc"/>
    <property type="match status" value="1"/>
</dbReference>
<keyword evidence="1" id="KW-0472">Membrane</keyword>
<feature type="transmembrane region" description="Helical" evidence="1">
    <location>
        <begin position="164"/>
        <end position="184"/>
    </location>
</feature>
<reference evidence="3" key="2">
    <citation type="submission" date="2014-07" db="EMBL/GenBank/DDBJ databases">
        <title>Initial genome analysis of the psychrotolerant acidophile Acidithiobacillus ferrivorans CF27: insights into iron and sulfur oxidation pathways and into biofilm formation.</title>
        <authorList>
            <person name="Talla E."/>
            <person name="Hedrich S."/>
            <person name="Mangenot S."/>
            <person name="Ji B."/>
            <person name="Johnson D.B."/>
            <person name="Barbe V."/>
            <person name="Bonnefoy V."/>
        </authorList>
    </citation>
    <scope>NUCLEOTIDE SEQUENCE [LARGE SCALE GENOMIC DNA]</scope>
    <source>
        <strain evidence="3">CF27</strain>
    </source>
</reference>
<evidence type="ECO:0000313" key="3">
    <source>
        <dbReference type="EMBL" id="CDQ10393.1"/>
    </source>
</evidence>
<accession>A0A060UUD7</accession>
<dbReference type="SUPFAM" id="SSF48317">
    <property type="entry name" value="Acid phosphatase/Vanadium-dependent haloperoxidase"/>
    <property type="match status" value="1"/>
</dbReference>
<feature type="transmembrane region" description="Helical" evidence="1">
    <location>
        <begin position="215"/>
        <end position="233"/>
    </location>
</feature>
<dbReference type="Gene3D" id="1.20.144.10">
    <property type="entry name" value="Phosphatidic acid phosphatase type 2/haloperoxidase"/>
    <property type="match status" value="1"/>
</dbReference>
<keyword evidence="1" id="KW-0812">Transmembrane</keyword>
<organism evidence="3">
    <name type="scientific">Acidithiobacillus ferrivorans</name>
    <dbReference type="NCBI Taxonomy" id="160808"/>
    <lineage>
        <taxon>Bacteria</taxon>
        <taxon>Pseudomonadati</taxon>
        <taxon>Pseudomonadota</taxon>
        <taxon>Acidithiobacillia</taxon>
        <taxon>Acidithiobacillales</taxon>
        <taxon>Acidithiobacillaceae</taxon>
        <taxon>Acidithiobacillus</taxon>
    </lineage>
</organism>
<protein>
    <submittedName>
        <fullName evidence="3">Phosphoesterase PA-phosphatase related protein</fullName>
    </submittedName>
</protein>
<reference evidence="3" key="1">
    <citation type="submission" date="2014-03" db="EMBL/GenBank/DDBJ databases">
        <authorList>
            <person name="Genoscope - CEA"/>
        </authorList>
    </citation>
    <scope>NUCLEOTIDE SEQUENCE [LARGE SCALE GENOMIC DNA]</scope>
    <source>
        <strain evidence="3">CF27</strain>
    </source>
</reference>
<evidence type="ECO:0000256" key="1">
    <source>
        <dbReference type="SAM" id="Phobius"/>
    </source>
</evidence>
<feature type="domain" description="Phosphatidic acid phosphatase type 2/haloperoxidase" evidence="2">
    <location>
        <begin position="163"/>
        <end position="283"/>
    </location>
</feature>
<keyword evidence="1" id="KW-1133">Transmembrane helix</keyword>
<dbReference type="InterPro" id="IPR000326">
    <property type="entry name" value="PAP2/HPO"/>
</dbReference>
<dbReference type="AlphaFoldDB" id="A0A060UUD7"/>
<gene>
    <name evidence="3" type="ORF">AFERRI_400174</name>
</gene>
<dbReference type="CDD" id="cd03386">
    <property type="entry name" value="PAP2_Aur1_like"/>
    <property type="match status" value="1"/>
</dbReference>
<feature type="transmembrane region" description="Helical" evidence="1">
    <location>
        <begin position="133"/>
        <end position="152"/>
    </location>
</feature>
<evidence type="ECO:0000259" key="2">
    <source>
        <dbReference type="SMART" id="SM00014"/>
    </source>
</evidence>
<feature type="transmembrane region" description="Helical" evidence="1">
    <location>
        <begin position="92"/>
        <end position="113"/>
    </location>
</feature>
<name>A0A060UUD7_9PROT</name>
<proteinExistence type="predicted"/>
<sequence length="287" mass="32401">MITLEPGVRATDLVTMNKDAVMEKHEAEDEQKLMSVEKGQIITAMQKQIEDLKRRAEQDSLLLQGGLRYFNENNSQPPPWYRQAAAIIPRHVYLKSIGTTLFISLFFGAYFYLLKDPAYPPTVMPRTFLDHLIGFQPLALPIYISLWVYVSLPPALLATRRELYGYGMAMAGTCLVGLIIFYLWPTAVPAAHIDWAHYPDVDFLKSMDASGNACPSLHVATATFSGIWLHHLLRRFGAPLWILLFNWVWCIGIAYSTLALRQHVAVDVLAGLMLGVLAAYLSLYNRQ</sequence>
<feature type="transmembrane region" description="Helical" evidence="1">
    <location>
        <begin position="264"/>
        <end position="283"/>
    </location>
</feature>
<comment type="caution">
    <text evidence="3">The sequence shown here is derived from an EMBL/GenBank/DDBJ whole genome shotgun (WGS) entry which is preliminary data.</text>
</comment>